<organism evidence="2 3">
    <name type="scientific">Trematosphaeria pertusa</name>
    <dbReference type="NCBI Taxonomy" id="390896"/>
    <lineage>
        <taxon>Eukaryota</taxon>
        <taxon>Fungi</taxon>
        <taxon>Dikarya</taxon>
        <taxon>Ascomycota</taxon>
        <taxon>Pezizomycotina</taxon>
        <taxon>Dothideomycetes</taxon>
        <taxon>Pleosporomycetidae</taxon>
        <taxon>Pleosporales</taxon>
        <taxon>Massarineae</taxon>
        <taxon>Trematosphaeriaceae</taxon>
        <taxon>Trematosphaeria</taxon>
    </lineage>
</organism>
<evidence type="ECO:0000313" key="3">
    <source>
        <dbReference type="Proteomes" id="UP000800094"/>
    </source>
</evidence>
<dbReference type="GeneID" id="54574513"/>
<feature type="region of interest" description="Disordered" evidence="1">
    <location>
        <begin position="97"/>
        <end position="116"/>
    </location>
</feature>
<keyword evidence="3" id="KW-1185">Reference proteome</keyword>
<dbReference type="Proteomes" id="UP000800094">
    <property type="component" value="Unassembled WGS sequence"/>
</dbReference>
<gene>
    <name evidence="2" type="ORF">BU26DRAFT_254511</name>
</gene>
<evidence type="ECO:0000313" key="2">
    <source>
        <dbReference type="EMBL" id="KAF2252271.1"/>
    </source>
</evidence>
<reference evidence="2" key="1">
    <citation type="journal article" date="2020" name="Stud. Mycol.">
        <title>101 Dothideomycetes genomes: a test case for predicting lifestyles and emergence of pathogens.</title>
        <authorList>
            <person name="Haridas S."/>
            <person name="Albert R."/>
            <person name="Binder M."/>
            <person name="Bloem J."/>
            <person name="Labutti K."/>
            <person name="Salamov A."/>
            <person name="Andreopoulos B."/>
            <person name="Baker S."/>
            <person name="Barry K."/>
            <person name="Bills G."/>
            <person name="Bluhm B."/>
            <person name="Cannon C."/>
            <person name="Castanera R."/>
            <person name="Culley D."/>
            <person name="Daum C."/>
            <person name="Ezra D."/>
            <person name="Gonzalez J."/>
            <person name="Henrissat B."/>
            <person name="Kuo A."/>
            <person name="Liang C."/>
            <person name="Lipzen A."/>
            <person name="Lutzoni F."/>
            <person name="Magnuson J."/>
            <person name="Mondo S."/>
            <person name="Nolan M."/>
            <person name="Ohm R."/>
            <person name="Pangilinan J."/>
            <person name="Park H.-J."/>
            <person name="Ramirez L."/>
            <person name="Alfaro M."/>
            <person name="Sun H."/>
            <person name="Tritt A."/>
            <person name="Yoshinaga Y."/>
            <person name="Zwiers L.-H."/>
            <person name="Turgeon B."/>
            <person name="Goodwin S."/>
            <person name="Spatafora J."/>
            <person name="Crous P."/>
            <person name="Grigoriev I."/>
        </authorList>
    </citation>
    <scope>NUCLEOTIDE SEQUENCE</scope>
    <source>
        <strain evidence="2">CBS 122368</strain>
    </source>
</reference>
<dbReference type="AlphaFoldDB" id="A0A6A6IP77"/>
<dbReference type="RefSeq" id="XP_033687275.1">
    <property type="nucleotide sequence ID" value="XM_033821183.1"/>
</dbReference>
<sequence>MPTFPFRRFRAAASPPPPQDEVDGFRSADLGIPWRLMAFLLYLSILGSQSTFRAVVSDLGSLIDSAAPWGRSKCPRWSSVGIHSAVPQARERRLYCSSDAPRSPLPPRRPLTRRRGSRRAETLASVRLSVKDYKSVPRFLKRFKEAYGDSRLRCVALGHPCGDGISRTVLFFSLVPLHLTKRRLTSMLVRLSLSISRRRRLHGR</sequence>
<protein>
    <submittedName>
        <fullName evidence="2">Uncharacterized protein</fullName>
    </submittedName>
</protein>
<proteinExistence type="predicted"/>
<name>A0A6A6IP77_9PLEO</name>
<evidence type="ECO:0000256" key="1">
    <source>
        <dbReference type="SAM" id="MobiDB-lite"/>
    </source>
</evidence>
<accession>A0A6A6IP77</accession>
<dbReference type="EMBL" id="ML987192">
    <property type="protein sequence ID" value="KAF2252271.1"/>
    <property type="molecule type" value="Genomic_DNA"/>
</dbReference>